<protein>
    <submittedName>
        <fullName evidence="1">Uncharacterized protein</fullName>
    </submittedName>
</protein>
<dbReference type="EMBL" id="SOSA01001160">
    <property type="protein sequence ID" value="THC87526.1"/>
    <property type="molecule type" value="Genomic_DNA"/>
</dbReference>
<sequence length="14" mass="1553">MLPLRRVLRAISAG</sequence>
<reference evidence="1 2" key="1">
    <citation type="submission" date="2019-03" db="EMBL/GenBank/DDBJ databases">
        <title>The genome sequence of a newly discovered highly antifungal drug resistant Aspergillus species, Aspergillus tanneri NIH 1004.</title>
        <authorList>
            <person name="Mounaud S."/>
            <person name="Singh I."/>
            <person name="Joardar V."/>
            <person name="Pakala S."/>
            <person name="Pakala S."/>
            <person name="Venepally P."/>
            <person name="Hoover J."/>
            <person name="Nierman W."/>
            <person name="Chung J."/>
            <person name="Losada L."/>
        </authorList>
    </citation>
    <scope>NUCLEOTIDE SEQUENCE [LARGE SCALE GENOMIC DNA]</scope>
    <source>
        <strain evidence="1 2">NIH1004</strain>
    </source>
</reference>
<dbReference type="VEuPathDB" id="FungiDB:EYZ11_013027"/>
<gene>
    <name evidence="1" type="ORF">EYZ11_013027</name>
</gene>
<organism evidence="1 2">
    <name type="scientific">Aspergillus tanneri</name>
    <dbReference type="NCBI Taxonomy" id="1220188"/>
    <lineage>
        <taxon>Eukaryota</taxon>
        <taxon>Fungi</taxon>
        <taxon>Dikarya</taxon>
        <taxon>Ascomycota</taxon>
        <taxon>Pezizomycotina</taxon>
        <taxon>Eurotiomycetes</taxon>
        <taxon>Eurotiomycetidae</taxon>
        <taxon>Eurotiales</taxon>
        <taxon>Aspergillaceae</taxon>
        <taxon>Aspergillus</taxon>
        <taxon>Aspergillus subgen. Circumdati</taxon>
    </lineage>
</organism>
<proteinExistence type="predicted"/>
<accession>A0A4S3IYP7</accession>
<name>A0A4S3IYP7_9EURO</name>
<evidence type="ECO:0000313" key="2">
    <source>
        <dbReference type="Proteomes" id="UP000308092"/>
    </source>
</evidence>
<keyword evidence="2" id="KW-1185">Reference proteome</keyword>
<comment type="caution">
    <text evidence="1">The sequence shown here is derived from an EMBL/GenBank/DDBJ whole genome shotgun (WGS) entry which is preliminary data.</text>
</comment>
<evidence type="ECO:0000313" key="1">
    <source>
        <dbReference type="EMBL" id="THC87526.1"/>
    </source>
</evidence>
<dbReference type="Proteomes" id="UP000308092">
    <property type="component" value="Unassembled WGS sequence"/>
</dbReference>